<evidence type="ECO:0000313" key="1">
    <source>
        <dbReference type="EMBL" id="MBB5136760.1"/>
    </source>
</evidence>
<sequence>MTAGIRINATIRHRRLGLIPYRAEPPPALATIPIST</sequence>
<protein>
    <submittedName>
        <fullName evidence="1">Uncharacterized protein</fullName>
    </submittedName>
</protein>
<evidence type="ECO:0000313" key="2">
    <source>
        <dbReference type="Proteomes" id="UP000578449"/>
    </source>
</evidence>
<proteinExistence type="predicted"/>
<name>A0A840PGX0_9ACTN</name>
<gene>
    <name evidence="1" type="ORF">HNP84_006511</name>
</gene>
<comment type="caution">
    <text evidence="1">The sequence shown here is derived from an EMBL/GenBank/DDBJ whole genome shotgun (WGS) entry which is preliminary data.</text>
</comment>
<dbReference type="Proteomes" id="UP000578449">
    <property type="component" value="Unassembled WGS sequence"/>
</dbReference>
<dbReference type="AlphaFoldDB" id="A0A840PGX0"/>
<accession>A0A840PGX0</accession>
<organism evidence="1 2">
    <name type="scientific">Thermocatellispora tengchongensis</name>
    <dbReference type="NCBI Taxonomy" id="1073253"/>
    <lineage>
        <taxon>Bacteria</taxon>
        <taxon>Bacillati</taxon>
        <taxon>Actinomycetota</taxon>
        <taxon>Actinomycetes</taxon>
        <taxon>Streptosporangiales</taxon>
        <taxon>Streptosporangiaceae</taxon>
        <taxon>Thermocatellispora</taxon>
    </lineage>
</organism>
<keyword evidence="2" id="KW-1185">Reference proteome</keyword>
<reference evidence="1 2" key="1">
    <citation type="submission" date="2020-08" db="EMBL/GenBank/DDBJ databases">
        <title>Genomic Encyclopedia of Type Strains, Phase IV (KMG-IV): sequencing the most valuable type-strain genomes for metagenomic binning, comparative biology and taxonomic classification.</title>
        <authorList>
            <person name="Goeker M."/>
        </authorList>
    </citation>
    <scope>NUCLEOTIDE SEQUENCE [LARGE SCALE GENOMIC DNA]</scope>
    <source>
        <strain evidence="1 2">DSM 45615</strain>
    </source>
</reference>
<dbReference type="EMBL" id="JACHGN010000015">
    <property type="protein sequence ID" value="MBB5136760.1"/>
    <property type="molecule type" value="Genomic_DNA"/>
</dbReference>